<name>A0A9P6NA18_9BASI</name>
<sequence length="211" mass="24269">MDRPTDFEAILKQMFKAQQKQLASQNRLIEQMEERATTWDLSAVPKPPIPALVAEFNARFSDVSDINGVLDSLTAQDLVDRNQVVTFSEARAGRMKIGHGIVNIKEFFVMYAQAMFAKLGIWVWAPDLDAADDSLWNEACQISAIRIFRQWVAADAFVYMNINKKFTNDILLLERTYNHYVHYWIAQKYKQESKEEGANQAADDRKNVQTN</sequence>
<dbReference type="OrthoDB" id="2507590at2759"/>
<accession>A0A9P6NA18</accession>
<protein>
    <submittedName>
        <fullName evidence="1">Uncharacterized protein</fullName>
    </submittedName>
</protein>
<organism evidence="1 2">
    <name type="scientific">Cronartium quercuum f. sp. fusiforme G11</name>
    <dbReference type="NCBI Taxonomy" id="708437"/>
    <lineage>
        <taxon>Eukaryota</taxon>
        <taxon>Fungi</taxon>
        <taxon>Dikarya</taxon>
        <taxon>Basidiomycota</taxon>
        <taxon>Pucciniomycotina</taxon>
        <taxon>Pucciniomycetes</taxon>
        <taxon>Pucciniales</taxon>
        <taxon>Coleosporiaceae</taxon>
        <taxon>Cronartium</taxon>
    </lineage>
</organism>
<proteinExistence type="predicted"/>
<dbReference type="EMBL" id="MU167468">
    <property type="protein sequence ID" value="KAG0140178.1"/>
    <property type="molecule type" value="Genomic_DNA"/>
</dbReference>
<keyword evidence="2" id="KW-1185">Reference proteome</keyword>
<dbReference type="Proteomes" id="UP000886653">
    <property type="component" value="Unassembled WGS sequence"/>
</dbReference>
<comment type="caution">
    <text evidence="1">The sequence shown here is derived from an EMBL/GenBank/DDBJ whole genome shotgun (WGS) entry which is preliminary data.</text>
</comment>
<evidence type="ECO:0000313" key="1">
    <source>
        <dbReference type="EMBL" id="KAG0140178.1"/>
    </source>
</evidence>
<reference evidence="1" key="1">
    <citation type="submission" date="2013-11" db="EMBL/GenBank/DDBJ databases">
        <title>Genome sequence of the fusiform rust pathogen reveals effectors for host alternation and coevolution with pine.</title>
        <authorList>
            <consortium name="DOE Joint Genome Institute"/>
            <person name="Smith K."/>
            <person name="Pendleton A."/>
            <person name="Kubisiak T."/>
            <person name="Anderson C."/>
            <person name="Salamov A."/>
            <person name="Aerts A."/>
            <person name="Riley R."/>
            <person name="Clum A."/>
            <person name="Lindquist E."/>
            <person name="Ence D."/>
            <person name="Campbell M."/>
            <person name="Kronenberg Z."/>
            <person name="Feau N."/>
            <person name="Dhillon B."/>
            <person name="Hamelin R."/>
            <person name="Burleigh J."/>
            <person name="Smith J."/>
            <person name="Yandell M."/>
            <person name="Nelson C."/>
            <person name="Grigoriev I."/>
            <person name="Davis J."/>
        </authorList>
    </citation>
    <scope>NUCLEOTIDE SEQUENCE</scope>
    <source>
        <strain evidence="1">G11</strain>
    </source>
</reference>
<dbReference type="AlphaFoldDB" id="A0A9P6NA18"/>
<gene>
    <name evidence="1" type="ORF">CROQUDRAFT_100483</name>
</gene>
<evidence type="ECO:0000313" key="2">
    <source>
        <dbReference type="Proteomes" id="UP000886653"/>
    </source>
</evidence>